<proteinExistence type="predicted"/>
<gene>
    <name evidence="1" type="ORF">CFBP3846_P400093</name>
</gene>
<reference evidence="1 2" key="1">
    <citation type="submission" date="2017-11" db="EMBL/GenBank/DDBJ databases">
        <authorList>
            <person name="Blom J."/>
        </authorList>
    </citation>
    <scope>NUCLEOTIDE SEQUENCE [LARGE SCALE GENOMIC DNA]</scope>
    <source>
        <strain evidence="1 2">CFBP3846</strain>
        <plasmid evidence="2">pp4</plasmid>
    </source>
</reference>
<geneLocation type="plasmid" evidence="2">
    <name>pp4</name>
</geneLocation>
<organism evidence="1 2">
    <name type="scientific">Pseudomonas syringae pv. avii</name>
    <dbReference type="NCBI Taxonomy" id="663959"/>
    <lineage>
        <taxon>Bacteria</taxon>
        <taxon>Pseudomonadati</taxon>
        <taxon>Pseudomonadota</taxon>
        <taxon>Gammaproteobacteria</taxon>
        <taxon>Pseudomonadales</taxon>
        <taxon>Pseudomonadaceae</taxon>
        <taxon>Pseudomonas</taxon>
        <taxon>Pseudomonas syringae</taxon>
    </lineage>
</organism>
<dbReference type="Proteomes" id="UP000239665">
    <property type="component" value="Plasmid PP4"/>
</dbReference>
<sequence length="95" mass="10676">MFKSDGRPRAQLTNKIMAAVPKPTNMIACQLRFGSQRQYHLFAIASLCDSICLRLLLMLLSFNRKQSPCALRTRHLCPSPLPQHNAPQDDAENPA</sequence>
<evidence type="ECO:0000313" key="2">
    <source>
        <dbReference type="Proteomes" id="UP000239665"/>
    </source>
</evidence>
<evidence type="ECO:0000313" key="1">
    <source>
        <dbReference type="EMBL" id="SOS30936.1"/>
    </source>
</evidence>
<protein>
    <submittedName>
        <fullName evidence="1">Uncharacterized protein</fullName>
    </submittedName>
</protein>
<accession>A0ABY1UG19</accession>
<keyword evidence="2" id="KW-1185">Reference proteome</keyword>
<name>A0ABY1UG19_PSESX</name>
<dbReference type="EMBL" id="LT963406">
    <property type="protein sequence ID" value="SOS30936.1"/>
    <property type="molecule type" value="Genomic_DNA"/>
</dbReference>
<keyword evidence="1" id="KW-0614">Plasmid</keyword>